<dbReference type="GO" id="GO:0004540">
    <property type="term" value="F:RNA nuclease activity"/>
    <property type="evidence" value="ECO:0007669"/>
    <property type="project" value="InterPro"/>
</dbReference>
<dbReference type="OrthoDB" id="9799448at2"/>
<dbReference type="InterPro" id="IPR002716">
    <property type="entry name" value="PIN_dom"/>
</dbReference>
<evidence type="ECO:0000256" key="2">
    <source>
        <dbReference type="ARBA" id="ARBA00022649"/>
    </source>
</evidence>
<dbReference type="Pfam" id="PF01850">
    <property type="entry name" value="PIN"/>
    <property type="match status" value="1"/>
</dbReference>
<evidence type="ECO:0000259" key="9">
    <source>
        <dbReference type="Pfam" id="PF01850"/>
    </source>
</evidence>
<accession>A0A3D8P1W2</accession>
<comment type="function">
    <text evidence="8">Toxic component of a toxin-antitoxin (TA) system. An RNase.</text>
</comment>
<keyword evidence="4 8" id="KW-0479">Metal-binding</keyword>
<comment type="caution">
    <text evidence="10">The sequence shown here is derived from an EMBL/GenBank/DDBJ whole genome shotgun (WGS) entry which is preliminary data.</text>
</comment>
<sequence length="139" mass="15570">MSERYLVDTSVWIEALRPKGQQEVVRWLKEALLREAVVLAPPVKTEILLGAKDERQFAELSGVLDALPLLGHKDAVWERAASLGFRLRRLGLVVPLVDLLIASWALVNDCTLVHRDRHFGLIANVAPELKLLDLSGFSR</sequence>
<dbReference type="EC" id="3.1.-.-" evidence="8"/>
<comment type="cofactor">
    <cofactor evidence="1 8">
        <name>Mg(2+)</name>
        <dbReference type="ChEBI" id="CHEBI:18420"/>
    </cofactor>
</comment>
<comment type="similarity">
    <text evidence="7 8">Belongs to the PINc/VapC protein family.</text>
</comment>
<keyword evidence="2 8" id="KW-1277">Toxin-antitoxin system</keyword>
<dbReference type="InterPro" id="IPR022907">
    <property type="entry name" value="VapC_family"/>
</dbReference>
<dbReference type="Gene3D" id="3.40.50.1010">
    <property type="entry name" value="5'-nuclease"/>
    <property type="match status" value="1"/>
</dbReference>
<keyword evidence="8" id="KW-0800">Toxin</keyword>
<evidence type="ECO:0000313" key="11">
    <source>
        <dbReference type="Proteomes" id="UP000256329"/>
    </source>
</evidence>
<organism evidence="10 11">
    <name type="scientific">Ammonifex thiophilus</name>
    <dbReference type="NCBI Taxonomy" id="444093"/>
    <lineage>
        <taxon>Bacteria</taxon>
        <taxon>Bacillati</taxon>
        <taxon>Bacillota</taxon>
        <taxon>Clostridia</taxon>
        <taxon>Thermoanaerobacterales</taxon>
        <taxon>Thermoanaerobacteraceae</taxon>
        <taxon>Ammonifex</taxon>
    </lineage>
</organism>
<dbReference type="GO" id="GO:0000287">
    <property type="term" value="F:magnesium ion binding"/>
    <property type="evidence" value="ECO:0007669"/>
    <property type="project" value="UniProtKB-UniRule"/>
</dbReference>
<evidence type="ECO:0000256" key="5">
    <source>
        <dbReference type="ARBA" id="ARBA00022801"/>
    </source>
</evidence>
<feature type="binding site" evidence="8">
    <location>
        <position position="98"/>
    </location>
    <ligand>
        <name>Mg(2+)</name>
        <dbReference type="ChEBI" id="CHEBI:18420"/>
    </ligand>
</feature>
<evidence type="ECO:0000313" key="10">
    <source>
        <dbReference type="EMBL" id="RDV81833.1"/>
    </source>
</evidence>
<evidence type="ECO:0000256" key="7">
    <source>
        <dbReference type="ARBA" id="ARBA00038093"/>
    </source>
</evidence>
<dbReference type="Proteomes" id="UP000256329">
    <property type="component" value="Unassembled WGS sequence"/>
</dbReference>
<dbReference type="InterPro" id="IPR050556">
    <property type="entry name" value="Type_II_TA_system_RNase"/>
</dbReference>
<dbReference type="EMBL" id="QSLN01000014">
    <property type="protein sequence ID" value="RDV81833.1"/>
    <property type="molecule type" value="Genomic_DNA"/>
</dbReference>
<dbReference type="SUPFAM" id="SSF88723">
    <property type="entry name" value="PIN domain-like"/>
    <property type="match status" value="1"/>
</dbReference>
<name>A0A3D8P1W2_9THEO</name>
<reference evidence="10 11" key="1">
    <citation type="submission" date="2018-08" db="EMBL/GenBank/DDBJ databases">
        <title>Form III RuBisCO-mediated autotrophy in Thermodesulfobium bacteria.</title>
        <authorList>
            <person name="Toshchakov S.V."/>
            <person name="Kublanov I.V."/>
            <person name="Frolov E."/>
            <person name="Bonch-Osmolovskaya E.A."/>
            <person name="Tourova T.P."/>
            <person name="Chernych N.A."/>
            <person name="Lebedinsky A.V."/>
        </authorList>
    </citation>
    <scope>NUCLEOTIDE SEQUENCE [LARGE SCALE GENOMIC DNA]</scope>
    <source>
        <strain evidence="10 11">SR</strain>
    </source>
</reference>
<dbReference type="RefSeq" id="WP_115793089.1">
    <property type="nucleotide sequence ID" value="NZ_QSLN01000014.1"/>
</dbReference>
<dbReference type="PANTHER" id="PTHR33653">
    <property type="entry name" value="RIBONUCLEASE VAPC2"/>
    <property type="match status" value="1"/>
</dbReference>
<protein>
    <recommendedName>
        <fullName evidence="8">Ribonuclease VapC</fullName>
        <shortName evidence="8">RNase VapC</shortName>
        <ecNumber evidence="8">3.1.-.-</ecNumber>
    </recommendedName>
    <alternativeName>
        <fullName evidence="8">Toxin VapC</fullName>
    </alternativeName>
</protein>
<evidence type="ECO:0000256" key="3">
    <source>
        <dbReference type="ARBA" id="ARBA00022722"/>
    </source>
</evidence>
<keyword evidence="6 8" id="KW-0460">Magnesium</keyword>
<dbReference type="PANTHER" id="PTHR33653:SF1">
    <property type="entry name" value="RIBONUCLEASE VAPC2"/>
    <property type="match status" value="1"/>
</dbReference>
<feature type="domain" description="PIN" evidence="9">
    <location>
        <begin position="5"/>
        <end position="122"/>
    </location>
</feature>
<gene>
    <name evidence="8" type="primary">vapC</name>
    <name evidence="10" type="ORF">DXX99_08630</name>
</gene>
<dbReference type="HAMAP" id="MF_00265">
    <property type="entry name" value="VapC_Nob1"/>
    <property type="match status" value="1"/>
</dbReference>
<keyword evidence="5 8" id="KW-0378">Hydrolase</keyword>
<proteinExistence type="inferred from homology"/>
<keyword evidence="11" id="KW-1185">Reference proteome</keyword>
<dbReference type="CDD" id="cd18758">
    <property type="entry name" value="PIN_MtVapC3-like"/>
    <property type="match status" value="1"/>
</dbReference>
<evidence type="ECO:0000256" key="4">
    <source>
        <dbReference type="ARBA" id="ARBA00022723"/>
    </source>
</evidence>
<keyword evidence="3 8" id="KW-0540">Nuclease</keyword>
<evidence type="ECO:0000256" key="1">
    <source>
        <dbReference type="ARBA" id="ARBA00001946"/>
    </source>
</evidence>
<evidence type="ECO:0000256" key="6">
    <source>
        <dbReference type="ARBA" id="ARBA00022842"/>
    </source>
</evidence>
<feature type="binding site" evidence="8">
    <location>
        <position position="8"/>
    </location>
    <ligand>
        <name>Mg(2+)</name>
        <dbReference type="ChEBI" id="CHEBI:18420"/>
    </ligand>
</feature>
<dbReference type="GO" id="GO:0016787">
    <property type="term" value="F:hydrolase activity"/>
    <property type="evidence" value="ECO:0007669"/>
    <property type="project" value="UniProtKB-KW"/>
</dbReference>
<dbReference type="InterPro" id="IPR029060">
    <property type="entry name" value="PIN-like_dom_sf"/>
</dbReference>
<dbReference type="AlphaFoldDB" id="A0A3D8P1W2"/>
<dbReference type="GO" id="GO:0090729">
    <property type="term" value="F:toxin activity"/>
    <property type="evidence" value="ECO:0007669"/>
    <property type="project" value="UniProtKB-KW"/>
</dbReference>
<evidence type="ECO:0000256" key="8">
    <source>
        <dbReference type="HAMAP-Rule" id="MF_00265"/>
    </source>
</evidence>